<sequence length="196" mass="21242">MVPWATLALLALNVALFCRPLRPPSGACLSVQTVWDQGQWHRLFLAPFHHLSWCHLLMNMATLFWLGREMEREAGGLQTGTLLLFLALLGGLLHLVLNALLALLTGHQWYWQHCAVGFSGVLFSLEAMGRQVEPFPVASLASGVTVTTRWLCLLECLLLALLHPRSSLTGHVSGILAGLALAAGPLRLGSSSSSDS</sequence>
<evidence type="ECO:0000313" key="1">
    <source>
        <dbReference type="EMBL" id="KAH7997407.1"/>
    </source>
</evidence>
<reference evidence="1" key="1">
    <citation type="submission" date="2021-08" db="EMBL/GenBank/DDBJ databases">
        <title>The first chromosome-level gecko genome reveals the dynamic sex chromosomes of Neotropical dwarf geckos (Sphaerodactylidae: Sphaerodactylus).</title>
        <authorList>
            <person name="Pinto B.J."/>
            <person name="Keating S.E."/>
            <person name="Gamble T."/>
        </authorList>
    </citation>
    <scope>NUCLEOTIDE SEQUENCE</scope>
    <source>
        <strain evidence="1">TG3544</strain>
    </source>
</reference>
<dbReference type="Proteomes" id="UP000827872">
    <property type="component" value="Linkage Group LG15"/>
</dbReference>
<accession>A0ACB8EXA2</accession>
<organism evidence="1 2">
    <name type="scientific">Sphaerodactylus townsendi</name>
    <dbReference type="NCBI Taxonomy" id="933632"/>
    <lineage>
        <taxon>Eukaryota</taxon>
        <taxon>Metazoa</taxon>
        <taxon>Chordata</taxon>
        <taxon>Craniata</taxon>
        <taxon>Vertebrata</taxon>
        <taxon>Euteleostomi</taxon>
        <taxon>Lepidosauria</taxon>
        <taxon>Squamata</taxon>
        <taxon>Bifurcata</taxon>
        <taxon>Gekkota</taxon>
        <taxon>Sphaerodactylidae</taxon>
        <taxon>Sphaerodactylus</taxon>
    </lineage>
</organism>
<evidence type="ECO:0000313" key="2">
    <source>
        <dbReference type="Proteomes" id="UP000827872"/>
    </source>
</evidence>
<proteinExistence type="predicted"/>
<protein>
    <submittedName>
        <fullName evidence="1">Uncharacterized protein</fullName>
    </submittedName>
</protein>
<comment type="caution">
    <text evidence="1">The sequence shown here is derived from an EMBL/GenBank/DDBJ whole genome shotgun (WGS) entry which is preliminary data.</text>
</comment>
<name>A0ACB8EXA2_9SAUR</name>
<keyword evidence="2" id="KW-1185">Reference proteome</keyword>
<gene>
    <name evidence="1" type="ORF">K3G42_015244</name>
</gene>
<dbReference type="EMBL" id="CM037628">
    <property type="protein sequence ID" value="KAH7997407.1"/>
    <property type="molecule type" value="Genomic_DNA"/>
</dbReference>